<evidence type="ECO:0008006" key="5">
    <source>
        <dbReference type="Google" id="ProtNLM"/>
    </source>
</evidence>
<evidence type="ECO:0000256" key="1">
    <source>
        <dbReference type="ARBA" id="ARBA00022737"/>
    </source>
</evidence>
<keyword evidence="4" id="KW-1185">Reference proteome</keyword>
<dbReference type="PANTHER" id="PTHR24637">
    <property type="entry name" value="COLLAGEN"/>
    <property type="match status" value="1"/>
</dbReference>
<dbReference type="EMBL" id="KI658128">
    <property type="protein sequence ID" value="ETN83695.1"/>
    <property type="molecule type" value="Genomic_DNA"/>
</dbReference>
<sequence>MERAGTSSAAELRTPGKNGSPAKPGRAGPPGPSGVRGPPGEHGTQGPPGDSGKVLNGAAQGPSGRPGPAGPRGKPGTIGVECSFFCCGPVFARRAQLCSVTAAAAENSANSTALLESAPHDPHRRSSTIPVYSSSDNLWNTDLSAERRACVSLKERAWHSLFLNLLPFELAGRTQPSARKGHIFV</sequence>
<accession>W2TNL5</accession>
<feature type="region of interest" description="Disordered" evidence="2">
    <location>
        <begin position="1"/>
        <end position="74"/>
    </location>
</feature>
<organism evidence="3 4">
    <name type="scientific">Necator americanus</name>
    <name type="common">Human hookworm</name>
    <dbReference type="NCBI Taxonomy" id="51031"/>
    <lineage>
        <taxon>Eukaryota</taxon>
        <taxon>Metazoa</taxon>
        <taxon>Ecdysozoa</taxon>
        <taxon>Nematoda</taxon>
        <taxon>Chromadorea</taxon>
        <taxon>Rhabditida</taxon>
        <taxon>Rhabditina</taxon>
        <taxon>Rhabditomorpha</taxon>
        <taxon>Strongyloidea</taxon>
        <taxon>Ancylostomatidae</taxon>
        <taxon>Bunostominae</taxon>
        <taxon>Necator</taxon>
    </lineage>
</organism>
<evidence type="ECO:0000256" key="2">
    <source>
        <dbReference type="SAM" id="MobiDB-lite"/>
    </source>
</evidence>
<dbReference type="Proteomes" id="UP000053676">
    <property type="component" value="Unassembled WGS sequence"/>
</dbReference>
<dbReference type="KEGG" id="nai:NECAME_17371"/>
<dbReference type="PANTHER" id="PTHR24637:SF421">
    <property type="entry name" value="CUTICLE COLLAGEN DPY-2"/>
    <property type="match status" value="1"/>
</dbReference>
<name>W2TNL5_NECAM</name>
<evidence type="ECO:0000313" key="4">
    <source>
        <dbReference type="Proteomes" id="UP000053676"/>
    </source>
</evidence>
<gene>
    <name evidence="3" type="ORF">NECAME_17371</name>
</gene>
<dbReference type="AlphaFoldDB" id="W2TNL5"/>
<reference evidence="4" key="1">
    <citation type="journal article" date="2014" name="Nat. Genet.">
        <title>Genome of the human hookworm Necator americanus.</title>
        <authorList>
            <person name="Tang Y.T."/>
            <person name="Gao X."/>
            <person name="Rosa B.A."/>
            <person name="Abubucker S."/>
            <person name="Hallsworth-Pepin K."/>
            <person name="Martin J."/>
            <person name="Tyagi R."/>
            <person name="Heizer E."/>
            <person name="Zhang X."/>
            <person name="Bhonagiri-Palsikar V."/>
            <person name="Minx P."/>
            <person name="Warren W.C."/>
            <person name="Wang Q."/>
            <person name="Zhan B."/>
            <person name="Hotez P.J."/>
            <person name="Sternberg P.W."/>
            <person name="Dougall A."/>
            <person name="Gaze S.T."/>
            <person name="Mulvenna J."/>
            <person name="Sotillo J."/>
            <person name="Ranganathan S."/>
            <person name="Rabelo E.M."/>
            <person name="Wilson R.K."/>
            <person name="Felgner P.L."/>
            <person name="Bethony J."/>
            <person name="Hawdon J.M."/>
            <person name="Gasser R.B."/>
            <person name="Loukas A."/>
            <person name="Mitreva M."/>
        </authorList>
    </citation>
    <scope>NUCLEOTIDE SEQUENCE [LARGE SCALE GENOMIC DNA]</scope>
</reference>
<protein>
    <recommendedName>
        <fullName evidence="5">Collagen triple helix repeat protein</fullName>
    </recommendedName>
</protein>
<keyword evidence="1" id="KW-0677">Repeat</keyword>
<evidence type="ECO:0000313" key="3">
    <source>
        <dbReference type="EMBL" id="ETN83695.1"/>
    </source>
</evidence>
<proteinExistence type="predicted"/>